<sequence length="78" mass="9123">MIHDYSASSLLAEEMDRNDADLENDQQDIQKLIQHRSEKNKTAIPIKKTPVKILDSQVKHHRIRPMTTRSSKHSNKIY</sequence>
<name>A0AAE9AEG3_CAEBR</name>
<organism evidence="2 4">
    <name type="scientific">Caenorhabditis briggsae</name>
    <dbReference type="NCBI Taxonomy" id="6238"/>
    <lineage>
        <taxon>Eukaryota</taxon>
        <taxon>Metazoa</taxon>
        <taxon>Ecdysozoa</taxon>
        <taxon>Nematoda</taxon>
        <taxon>Chromadorea</taxon>
        <taxon>Rhabditida</taxon>
        <taxon>Rhabditina</taxon>
        <taxon>Rhabditomorpha</taxon>
        <taxon>Rhabditoidea</taxon>
        <taxon>Rhabditidae</taxon>
        <taxon>Peloderinae</taxon>
        <taxon>Caenorhabditis</taxon>
    </lineage>
</organism>
<evidence type="ECO:0000313" key="5">
    <source>
        <dbReference type="Proteomes" id="UP000829354"/>
    </source>
</evidence>
<feature type="compositionally biased region" description="Basic residues" evidence="1">
    <location>
        <begin position="59"/>
        <end position="78"/>
    </location>
</feature>
<dbReference type="EMBL" id="CP090894">
    <property type="protein sequence ID" value="ULT94822.1"/>
    <property type="molecule type" value="Genomic_DNA"/>
</dbReference>
<keyword evidence="5" id="KW-1185">Reference proteome</keyword>
<evidence type="ECO:0000313" key="3">
    <source>
        <dbReference type="EMBL" id="UMM28048.1"/>
    </source>
</evidence>
<dbReference type="Proteomes" id="UP000829354">
    <property type="component" value="Chromosome IV"/>
</dbReference>
<proteinExistence type="predicted"/>
<dbReference type="EMBL" id="CP092623">
    <property type="protein sequence ID" value="UMM28048.1"/>
    <property type="molecule type" value="Genomic_DNA"/>
</dbReference>
<evidence type="ECO:0000313" key="4">
    <source>
        <dbReference type="Proteomes" id="UP000827892"/>
    </source>
</evidence>
<accession>A0AAE9AEG3</accession>
<evidence type="ECO:0000313" key="2">
    <source>
        <dbReference type="EMBL" id="ULT94822.1"/>
    </source>
</evidence>
<dbReference type="AlphaFoldDB" id="A0AAE9AEG3"/>
<dbReference type="Proteomes" id="UP000827892">
    <property type="component" value="Chromosome IV"/>
</dbReference>
<evidence type="ECO:0000256" key="1">
    <source>
        <dbReference type="SAM" id="MobiDB-lite"/>
    </source>
</evidence>
<protein>
    <submittedName>
        <fullName evidence="2">Uncharacterized protein</fullName>
    </submittedName>
</protein>
<feature type="region of interest" description="Disordered" evidence="1">
    <location>
        <begin position="16"/>
        <end position="78"/>
    </location>
</feature>
<gene>
    <name evidence="2" type="ORF">L3Y34_003930</name>
    <name evidence="3" type="ORF">L5515_011061</name>
</gene>
<reference evidence="3 5" key="1">
    <citation type="submission" date="2022-04" db="EMBL/GenBank/DDBJ databases">
        <title>Chromosome-level reference genomes for two strains of Caenorhabditis briggsae: an improved platform for comparative genomics.</title>
        <authorList>
            <person name="Stevens L."/>
            <person name="Andersen E."/>
        </authorList>
    </citation>
    <scope>NUCLEOTIDE SEQUENCE [LARGE SCALE GENOMIC DNA]</scope>
    <source>
        <strain evidence="3">VX34</strain>
        <tissue evidence="3">Whole-organism</tissue>
    </source>
</reference>
<reference evidence="2 4" key="2">
    <citation type="submission" date="2022-05" db="EMBL/GenBank/DDBJ databases">
        <title>Chromosome-level reference genomes for two strains of Caenorhabditis briggsae: an improved platform for comparative genomics.</title>
        <authorList>
            <person name="Stevens L."/>
            <person name="Andersen E.C."/>
        </authorList>
    </citation>
    <scope>NUCLEOTIDE SEQUENCE [LARGE SCALE GENOMIC DNA]</scope>
    <source>
        <strain evidence="2">QX1410_ONT</strain>
        <tissue evidence="2">Whole-organism</tissue>
    </source>
</reference>